<accession>A0AAV5KRK8</accession>
<dbReference type="EMBL" id="BPVZ01000074">
    <property type="protein sequence ID" value="GKV27112.1"/>
    <property type="molecule type" value="Genomic_DNA"/>
</dbReference>
<protein>
    <submittedName>
        <fullName evidence="1">Uncharacterized protein</fullName>
    </submittedName>
</protein>
<name>A0AAV5KRK8_9ROSI</name>
<sequence length="80" mass="9016">MKKFGLAQHVVAGHEMKNVEIPILKASARIAAPLNYMCPQFFPAPGFWSLNKLNYSIPDANAASKVHSDFIERYVQIIRN</sequence>
<organism evidence="1 2">
    <name type="scientific">Rubroshorea leprosula</name>
    <dbReference type="NCBI Taxonomy" id="152421"/>
    <lineage>
        <taxon>Eukaryota</taxon>
        <taxon>Viridiplantae</taxon>
        <taxon>Streptophyta</taxon>
        <taxon>Embryophyta</taxon>
        <taxon>Tracheophyta</taxon>
        <taxon>Spermatophyta</taxon>
        <taxon>Magnoliopsida</taxon>
        <taxon>eudicotyledons</taxon>
        <taxon>Gunneridae</taxon>
        <taxon>Pentapetalae</taxon>
        <taxon>rosids</taxon>
        <taxon>malvids</taxon>
        <taxon>Malvales</taxon>
        <taxon>Dipterocarpaceae</taxon>
        <taxon>Rubroshorea</taxon>
    </lineage>
</organism>
<comment type="caution">
    <text evidence="1">The sequence shown here is derived from an EMBL/GenBank/DDBJ whole genome shotgun (WGS) entry which is preliminary data.</text>
</comment>
<evidence type="ECO:0000313" key="2">
    <source>
        <dbReference type="Proteomes" id="UP001054252"/>
    </source>
</evidence>
<gene>
    <name evidence="1" type="ORF">SLEP1_g36317</name>
</gene>
<dbReference type="Proteomes" id="UP001054252">
    <property type="component" value="Unassembled WGS sequence"/>
</dbReference>
<evidence type="ECO:0000313" key="1">
    <source>
        <dbReference type="EMBL" id="GKV27112.1"/>
    </source>
</evidence>
<keyword evidence="2" id="KW-1185">Reference proteome</keyword>
<proteinExistence type="predicted"/>
<reference evidence="1 2" key="1">
    <citation type="journal article" date="2021" name="Commun. Biol.">
        <title>The genome of Shorea leprosula (Dipterocarpaceae) highlights the ecological relevance of drought in aseasonal tropical rainforests.</title>
        <authorList>
            <person name="Ng K.K.S."/>
            <person name="Kobayashi M.J."/>
            <person name="Fawcett J.A."/>
            <person name="Hatakeyama M."/>
            <person name="Paape T."/>
            <person name="Ng C.H."/>
            <person name="Ang C.C."/>
            <person name="Tnah L.H."/>
            <person name="Lee C.T."/>
            <person name="Nishiyama T."/>
            <person name="Sese J."/>
            <person name="O'Brien M.J."/>
            <person name="Copetti D."/>
            <person name="Mohd Noor M.I."/>
            <person name="Ong R.C."/>
            <person name="Putra M."/>
            <person name="Sireger I.Z."/>
            <person name="Indrioko S."/>
            <person name="Kosugi Y."/>
            <person name="Izuno A."/>
            <person name="Isagi Y."/>
            <person name="Lee S.L."/>
            <person name="Shimizu K.K."/>
        </authorList>
    </citation>
    <scope>NUCLEOTIDE SEQUENCE [LARGE SCALE GENOMIC DNA]</scope>
    <source>
        <strain evidence="1">214</strain>
    </source>
</reference>
<dbReference type="AlphaFoldDB" id="A0AAV5KRK8"/>